<dbReference type="PATRIC" id="fig|82380.10.peg.991"/>
<organism evidence="3 4">
    <name type="scientific">Microbacterium oxydans</name>
    <dbReference type="NCBI Taxonomy" id="82380"/>
    <lineage>
        <taxon>Bacteria</taxon>
        <taxon>Bacillati</taxon>
        <taxon>Actinomycetota</taxon>
        <taxon>Actinomycetes</taxon>
        <taxon>Micrococcales</taxon>
        <taxon>Microbacteriaceae</taxon>
        <taxon>Microbacterium</taxon>
    </lineage>
</organism>
<feature type="region of interest" description="Disordered" evidence="1">
    <location>
        <begin position="103"/>
        <end position="145"/>
    </location>
</feature>
<evidence type="ECO:0000313" key="3">
    <source>
        <dbReference type="EMBL" id="KJL24838.1"/>
    </source>
</evidence>
<dbReference type="InterPro" id="IPR010982">
    <property type="entry name" value="Lambda_DNA-bd_dom_sf"/>
</dbReference>
<protein>
    <recommendedName>
        <fullName evidence="2">HTH cro/C1-type domain-containing protein</fullName>
    </recommendedName>
</protein>
<dbReference type="SUPFAM" id="SSF47413">
    <property type="entry name" value="lambda repressor-like DNA-binding domains"/>
    <property type="match status" value="1"/>
</dbReference>
<feature type="compositionally biased region" description="Basic and acidic residues" evidence="1">
    <location>
        <begin position="114"/>
        <end position="138"/>
    </location>
</feature>
<evidence type="ECO:0000256" key="1">
    <source>
        <dbReference type="SAM" id="MobiDB-lite"/>
    </source>
</evidence>
<reference evidence="3 4" key="1">
    <citation type="submission" date="2015-02" db="EMBL/GenBank/DDBJ databases">
        <title>Draft genome sequences of ten Microbacterium spp. with emphasis on heavy metal contaminated environments.</title>
        <authorList>
            <person name="Corretto E."/>
        </authorList>
    </citation>
    <scope>NUCLEOTIDE SEQUENCE [LARGE SCALE GENOMIC DNA]</scope>
    <source>
        <strain evidence="3 4">BEL163</strain>
    </source>
</reference>
<proteinExistence type="predicted"/>
<feature type="domain" description="HTH cro/C1-type" evidence="2">
    <location>
        <begin position="47"/>
        <end position="91"/>
    </location>
</feature>
<dbReference type="CDD" id="cd00093">
    <property type="entry name" value="HTH_XRE"/>
    <property type="match status" value="1"/>
</dbReference>
<evidence type="ECO:0000313" key="4">
    <source>
        <dbReference type="Proteomes" id="UP000033725"/>
    </source>
</evidence>
<dbReference type="GO" id="GO:0003677">
    <property type="term" value="F:DNA binding"/>
    <property type="evidence" value="ECO:0007669"/>
    <property type="project" value="InterPro"/>
</dbReference>
<dbReference type="AlphaFoldDB" id="A0A0F0KVD9"/>
<dbReference type="EMBL" id="JYIV01000019">
    <property type="protein sequence ID" value="KJL24838.1"/>
    <property type="molecule type" value="Genomic_DNA"/>
</dbReference>
<sequence length="145" mass="16107">MRVEWTRIAAFWRRRAAMVSRVKTPAEEFNEAVGRQMRAEIAASRSSIAAMARSIGIARSALDNYVTGKRAIPIPVVYAVCADLGVEPHVLLARAEERLRADGETTARITPIRRTPDVAGPREDSREVAFESGVRHDADTDDLYE</sequence>
<gene>
    <name evidence="3" type="ORF">RN51_00988</name>
</gene>
<dbReference type="InterPro" id="IPR001387">
    <property type="entry name" value="Cro/C1-type_HTH"/>
</dbReference>
<dbReference type="Gene3D" id="1.10.260.40">
    <property type="entry name" value="lambda repressor-like DNA-binding domains"/>
    <property type="match status" value="1"/>
</dbReference>
<name>A0A0F0KVD9_9MICO</name>
<evidence type="ECO:0000259" key="2">
    <source>
        <dbReference type="PROSITE" id="PS50943"/>
    </source>
</evidence>
<dbReference type="Proteomes" id="UP000033725">
    <property type="component" value="Unassembled WGS sequence"/>
</dbReference>
<accession>A0A0F0KVD9</accession>
<dbReference type="PROSITE" id="PS50943">
    <property type="entry name" value="HTH_CROC1"/>
    <property type="match status" value="1"/>
</dbReference>
<comment type="caution">
    <text evidence="3">The sequence shown here is derived from an EMBL/GenBank/DDBJ whole genome shotgun (WGS) entry which is preliminary data.</text>
</comment>